<keyword evidence="3" id="KW-1185">Reference proteome</keyword>
<feature type="compositionally biased region" description="Low complexity" evidence="1">
    <location>
        <begin position="503"/>
        <end position="539"/>
    </location>
</feature>
<evidence type="ECO:0000313" key="2">
    <source>
        <dbReference type="EMBL" id="EJD34224.1"/>
    </source>
</evidence>
<gene>
    <name evidence="2" type="ORF">AURDEDRAFT_176723</name>
</gene>
<dbReference type="Proteomes" id="UP000006514">
    <property type="component" value="Unassembled WGS sequence"/>
</dbReference>
<evidence type="ECO:0000313" key="3">
    <source>
        <dbReference type="Proteomes" id="UP000006514"/>
    </source>
</evidence>
<accession>J0CV04</accession>
<reference evidence="3" key="1">
    <citation type="journal article" date="2012" name="Science">
        <title>The Paleozoic origin of enzymatic lignin decomposition reconstructed from 31 fungal genomes.</title>
        <authorList>
            <person name="Floudas D."/>
            <person name="Binder M."/>
            <person name="Riley R."/>
            <person name="Barry K."/>
            <person name="Blanchette R.A."/>
            <person name="Henrissat B."/>
            <person name="Martinez A.T."/>
            <person name="Otillar R."/>
            <person name="Spatafora J.W."/>
            <person name="Yadav J.S."/>
            <person name="Aerts A."/>
            <person name="Benoit I."/>
            <person name="Boyd A."/>
            <person name="Carlson A."/>
            <person name="Copeland A."/>
            <person name="Coutinho P.M."/>
            <person name="de Vries R.P."/>
            <person name="Ferreira P."/>
            <person name="Findley K."/>
            <person name="Foster B."/>
            <person name="Gaskell J."/>
            <person name="Glotzer D."/>
            <person name="Gorecki P."/>
            <person name="Heitman J."/>
            <person name="Hesse C."/>
            <person name="Hori C."/>
            <person name="Igarashi K."/>
            <person name="Jurgens J.A."/>
            <person name="Kallen N."/>
            <person name="Kersten P."/>
            <person name="Kohler A."/>
            <person name="Kuees U."/>
            <person name="Kumar T.K.A."/>
            <person name="Kuo A."/>
            <person name="LaButti K."/>
            <person name="Larrondo L.F."/>
            <person name="Lindquist E."/>
            <person name="Ling A."/>
            <person name="Lombard V."/>
            <person name="Lucas S."/>
            <person name="Lundell T."/>
            <person name="Martin R."/>
            <person name="McLaughlin D.J."/>
            <person name="Morgenstern I."/>
            <person name="Morin E."/>
            <person name="Murat C."/>
            <person name="Nagy L.G."/>
            <person name="Nolan M."/>
            <person name="Ohm R.A."/>
            <person name="Patyshakuliyeva A."/>
            <person name="Rokas A."/>
            <person name="Ruiz-Duenas F.J."/>
            <person name="Sabat G."/>
            <person name="Salamov A."/>
            <person name="Samejima M."/>
            <person name="Schmutz J."/>
            <person name="Slot J.C."/>
            <person name="St John F."/>
            <person name="Stenlid J."/>
            <person name="Sun H."/>
            <person name="Sun S."/>
            <person name="Syed K."/>
            <person name="Tsang A."/>
            <person name="Wiebenga A."/>
            <person name="Young D."/>
            <person name="Pisabarro A."/>
            <person name="Eastwood D.C."/>
            <person name="Martin F."/>
            <person name="Cullen D."/>
            <person name="Grigoriev I.V."/>
            <person name="Hibbett D.S."/>
        </authorList>
    </citation>
    <scope>NUCLEOTIDE SEQUENCE [LARGE SCALE GENOMIC DNA]</scope>
    <source>
        <strain evidence="3">TFB10046</strain>
    </source>
</reference>
<dbReference type="KEGG" id="adl:AURDEDRAFT_176723"/>
<organism evidence="2 3">
    <name type="scientific">Auricularia subglabra (strain TFB-10046 / SS5)</name>
    <name type="common">White-rot fungus</name>
    <name type="synonym">Auricularia delicata (strain TFB10046)</name>
    <dbReference type="NCBI Taxonomy" id="717982"/>
    <lineage>
        <taxon>Eukaryota</taxon>
        <taxon>Fungi</taxon>
        <taxon>Dikarya</taxon>
        <taxon>Basidiomycota</taxon>
        <taxon>Agaricomycotina</taxon>
        <taxon>Agaricomycetes</taxon>
        <taxon>Auriculariales</taxon>
        <taxon>Auriculariaceae</taxon>
        <taxon>Auricularia</taxon>
    </lineage>
</organism>
<name>J0CV04_AURST</name>
<dbReference type="AlphaFoldDB" id="J0CV04"/>
<proteinExistence type="predicted"/>
<feature type="compositionally biased region" description="Basic residues" evidence="1">
    <location>
        <begin position="148"/>
        <end position="176"/>
    </location>
</feature>
<feature type="compositionally biased region" description="Pro residues" evidence="1">
    <location>
        <begin position="242"/>
        <end position="259"/>
    </location>
</feature>
<protein>
    <submittedName>
        <fullName evidence="2">Uncharacterized protein</fullName>
    </submittedName>
</protein>
<sequence length="555" mass="62153">MFNQRRSSKPYGRITRANRQARARASAAAAGLPIRCPRSGCGYMVPPSVVSGTEEYWCHNHNHGRVAMRIDGQLEFLPEADLVPTPDAHRRRRKHVPCASPGCASQRRGTCGRVLCWTHCVQLAEPCGCREHDRERKRRATGRASPPPRHRSHTRRSLTRRSPHRNSKGASSRRRASSSVSPRRASSSVSPRRRRSSSASPRRRRSSSSPPRHRRAPSGRSPLRRSDKSSSRYNSDDDPPRPSRSPPSRRPTSAPPQPQLVPGWLEISMRLMDVGFHANVVVPRVQDKFYLRDLSEDASGRLHLNEAKSGTLIFLQRNGTWRDVTDEPVYFFHDQPDADTGYVYLRAKALDKLRRFPTSYFVDMAERLRAFQSFTGDREHRMTDEEAFFSLFDFEATADDLEQLELCLSVVDASPPQLREKFEHAGRTAKGTWSEFIHECKDHKDTPAATRVLCQSPLLHSRQQDARSPVRRKRALSPDLGASPGRFSPDLGASPRRLSPDLGASSGRSSRSSRSSGSSSPSSRSAPAWRGPPASQASSSGGGHTWDDEDDMYAD</sequence>
<dbReference type="InParanoid" id="J0CV04"/>
<feature type="compositionally biased region" description="Basic and acidic residues" evidence="1">
    <location>
        <begin position="224"/>
        <end position="241"/>
    </location>
</feature>
<feature type="compositionally biased region" description="Low complexity" evidence="1">
    <location>
        <begin position="177"/>
        <end position="190"/>
    </location>
</feature>
<dbReference type="EMBL" id="JH687977">
    <property type="protein sequence ID" value="EJD34224.1"/>
    <property type="molecule type" value="Genomic_DNA"/>
</dbReference>
<feature type="region of interest" description="Disordered" evidence="1">
    <location>
        <begin position="455"/>
        <end position="555"/>
    </location>
</feature>
<evidence type="ECO:0000256" key="1">
    <source>
        <dbReference type="SAM" id="MobiDB-lite"/>
    </source>
</evidence>
<feature type="compositionally biased region" description="Basic residues" evidence="1">
    <location>
        <begin position="191"/>
        <end position="217"/>
    </location>
</feature>
<feature type="region of interest" description="Disordered" evidence="1">
    <location>
        <begin position="131"/>
        <end position="260"/>
    </location>
</feature>